<dbReference type="GO" id="GO:0005634">
    <property type="term" value="C:nucleus"/>
    <property type="evidence" value="ECO:0007669"/>
    <property type="project" value="UniProtKB-SubCell"/>
</dbReference>
<reference evidence="10" key="1">
    <citation type="thesis" date="2021" institute="BYU ScholarsArchive" country="Provo, UT, USA">
        <title>Applications of and Algorithms for Genome Assembly and Genomic Analyses with an Emphasis on Marine Teleosts.</title>
        <authorList>
            <person name="Pickett B.D."/>
        </authorList>
    </citation>
    <scope>NUCLEOTIDE SEQUENCE</scope>
    <source>
        <strain evidence="10">HI-2016</strain>
    </source>
</reference>
<dbReference type="Proteomes" id="UP000824540">
    <property type="component" value="Unassembled WGS sequence"/>
</dbReference>
<evidence type="ECO:0000256" key="8">
    <source>
        <dbReference type="SAM" id="MobiDB-lite"/>
    </source>
</evidence>
<keyword evidence="3" id="KW-0914">Notch signaling pathway</keyword>
<dbReference type="GO" id="GO:0001707">
    <property type="term" value="P:mesoderm formation"/>
    <property type="evidence" value="ECO:0007669"/>
    <property type="project" value="TreeGrafter"/>
</dbReference>
<dbReference type="OrthoDB" id="9946827at2759"/>
<dbReference type="GO" id="GO:0000981">
    <property type="term" value="F:DNA-binding transcription factor activity, RNA polymerase II-specific"/>
    <property type="evidence" value="ECO:0007669"/>
    <property type="project" value="TreeGrafter"/>
</dbReference>
<dbReference type="InterPro" id="IPR011598">
    <property type="entry name" value="bHLH_dom"/>
</dbReference>
<dbReference type="GO" id="GO:0003007">
    <property type="term" value="P:heart morphogenesis"/>
    <property type="evidence" value="ECO:0007669"/>
    <property type="project" value="TreeGrafter"/>
</dbReference>
<dbReference type="Gene3D" id="4.10.280.10">
    <property type="entry name" value="Helix-loop-helix DNA-binding domain"/>
    <property type="match status" value="1"/>
</dbReference>
<keyword evidence="5" id="KW-0238">DNA-binding</keyword>
<dbReference type="GO" id="GO:0046983">
    <property type="term" value="F:protein dimerization activity"/>
    <property type="evidence" value="ECO:0007669"/>
    <property type="project" value="InterPro"/>
</dbReference>
<keyword evidence="6" id="KW-0804">Transcription</keyword>
<evidence type="ECO:0000256" key="2">
    <source>
        <dbReference type="ARBA" id="ARBA00022473"/>
    </source>
</evidence>
<dbReference type="GO" id="GO:0007219">
    <property type="term" value="P:Notch signaling pathway"/>
    <property type="evidence" value="ECO:0007669"/>
    <property type="project" value="UniProtKB-KW"/>
</dbReference>
<evidence type="ECO:0000313" key="11">
    <source>
        <dbReference type="Proteomes" id="UP000824540"/>
    </source>
</evidence>
<accession>A0A8T2NT17</accession>
<organism evidence="10 11">
    <name type="scientific">Albula glossodonta</name>
    <name type="common">roundjaw bonefish</name>
    <dbReference type="NCBI Taxonomy" id="121402"/>
    <lineage>
        <taxon>Eukaryota</taxon>
        <taxon>Metazoa</taxon>
        <taxon>Chordata</taxon>
        <taxon>Craniata</taxon>
        <taxon>Vertebrata</taxon>
        <taxon>Euteleostomi</taxon>
        <taxon>Actinopterygii</taxon>
        <taxon>Neopterygii</taxon>
        <taxon>Teleostei</taxon>
        <taxon>Albuliformes</taxon>
        <taxon>Albulidae</taxon>
        <taxon>Albula</taxon>
    </lineage>
</organism>
<dbReference type="Pfam" id="PF00010">
    <property type="entry name" value="HLH"/>
    <property type="match status" value="1"/>
</dbReference>
<dbReference type="PANTHER" id="PTHR20937">
    <property type="entry name" value="IP14615P"/>
    <property type="match status" value="1"/>
</dbReference>
<gene>
    <name evidence="10" type="ORF">JZ751_020354</name>
</gene>
<evidence type="ECO:0000313" key="10">
    <source>
        <dbReference type="EMBL" id="KAG9340762.1"/>
    </source>
</evidence>
<keyword evidence="4" id="KW-0805">Transcription regulation</keyword>
<dbReference type="InterPro" id="IPR036638">
    <property type="entry name" value="HLH_DNA-bd_sf"/>
</dbReference>
<name>A0A8T2NT17_9TELE</name>
<evidence type="ECO:0000259" key="9">
    <source>
        <dbReference type="PROSITE" id="PS50888"/>
    </source>
</evidence>
<dbReference type="SUPFAM" id="SSF47459">
    <property type="entry name" value="HLH, helix-loop-helix DNA-binding domain"/>
    <property type="match status" value="1"/>
</dbReference>
<feature type="domain" description="BHLH" evidence="9">
    <location>
        <begin position="139"/>
        <end position="193"/>
    </location>
</feature>
<dbReference type="InterPro" id="IPR040259">
    <property type="entry name" value="Mesogenin/MesP"/>
</dbReference>
<comment type="subcellular location">
    <subcellularLocation>
        <location evidence="1">Nucleus</location>
    </subcellularLocation>
</comment>
<feature type="region of interest" description="Disordered" evidence="8">
    <location>
        <begin position="115"/>
        <end position="148"/>
    </location>
</feature>
<dbReference type="GO" id="GO:0032525">
    <property type="term" value="P:somite rostral/caudal axis specification"/>
    <property type="evidence" value="ECO:0007669"/>
    <property type="project" value="TreeGrafter"/>
</dbReference>
<evidence type="ECO:0000256" key="1">
    <source>
        <dbReference type="ARBA" id="ARBA00004123"/>
    </source>
</evidence>
<keyword evidence="11" id="KW-1185">Reference proteome</keyword>
<dbReference type="PANTHER" id="PTHR20937:SF6">
    <property type="entry name" value="MESODERM POSTERIOR PROTEIN 1"/>
    <property type="match status" value="1"/>
</dbReference>
<dbReference type="AlphaFoldDB" id="A0A8T2NT17"/>
<dbReference type="GO" id="GO:0000978">
    <property type="term" value="F:RNA polymerase II cis-regulatory region sequence-specific DNA binding"/>
    <property type="evidence" value="ECO:0007669"/>
    <property type="project" value="TreeGrafter"/>
</dbReference>
<evidence type="ECO:0000256" key="7">
    <source>
        <dbReference type="ARBA" id="ARBA00023242"/>
    </source>
</evidence>
<comment type="caution">
    <text evidence="10">The sequence shown here is derived from an EMBL/GenBank/DDBJ whole genome shotgun (WGS) entry which is preliminary data.</text>
</comment>
<sequence>MESTFPQLLLQGSQPQWDCKAMLEQACPGSNSGYSSAYTSPDPGYYGTCPGSDAGHCLNSDSGYYSACPSSDPGYYSTCGSLSPASSVDSGCFSPPPLLCAATDCSTLPGAIPQVTEAAVPQPPRTHSGRRSRSKYPGKKRQSASEREKLRMRGLAKALHHLRTYLPPSVVPAGQTLTKIETLRLAIRYIAHLSDLLQHSEKDELQGCTMNCSPPLTDPLDLQSSFHPTTDSLMTESISPLQPGFPHLSNHFTPSLSHQLQRSSCRGRAVSHVTEVTALQLSK</sequence>
<keyword evidence="7" id="KW-0539">Nucleus</keyword>
<dbReference type="CDD" id="cd18938">
    <property type="entry name" value="bHLH_TS_Mesp"/>
    <property type="match status" value="1"/>
</dbReference>
<dbReference type="SMART" id="SM00353">
    <property type="entry name" value="HLH"/>
    <property type="match status" value="1"/>
</dbReference>
<dbReference type="PROSITE" id="PS50888">
    <property type="entry name" value="BHLH"/>
    <property type="match status" value="1"/>
</dbReference>
<evidence type="ECO:0000256" key="5">
    <source>
        <dbReference type="ARBA" id="ARBA00023125"/>
    </source>
</evidence>
<evidence type="ECO:0000256" key="6">
    <source>
        <dbReference type="ARBA" id="ARBA00023163"/>
    </source>
</evidence>
<protein>
    <recommendedName>
        <fullName evidence="9">BHLH domain-containing protein</fullName>
    </recommendedName>
</protein>
<dbReference type="EMBL" id="JAFBMS010000040">
    <property type="protein sequence ID" value="KAG9340762.1"/>
    <property type="molecule type" value="Genomic_DNA"/>
</dbReference>
<proteinExistence type="predicted"/>
<keyword evidence="2" id="KW-0217">Developmental protein</keyword>
<feature type="compositionally biased region" description="Basic residues" evidence="8">
    <location>
        <begin position="127"/>
        <end position="142"/>
    </location>
</feature>
<evidence type="ECO:0000256" key="3">
    <source>
        <dbReference type="ARBA" id="ARBA00022976"/>
    </source>
</evidence>
<dbReference type="FunFam" id="4.10.280.10:FF:000047">
    <property type="entry name" value="mesoderm posterior protein 1"/>
    <property type="match status" value="1"/>
</dbReference>
<evidence type="ECO:0000256" key="4">
    <source>
        <dbReference type="ARBA" id="ARBA00023015"/>
    </source>
</evidence>